<sequence length="279" mass="30048">MLPSIRLRTAAIRRRFSGRVARRQTMTRHRLSRRGAAGRRRRNANDDAGLDVDIVVDVDLITSEGAASSRPTPSHVAAPRSSSGRDTANKLRFDDCISPDGGRQPSTLDRAWFRARTTVAAVAAHDLTKREMAARNARVAGWLAATSGQTSWLMTAGLTDARRADSPRPPRVGAGAARCAPIASCAPPQTRSIVEILSTATGSRSTDGWPPDSDAFCCLLLASLPTSFGSVCVGSIYALTYVTPRTTPSDDVLERRGRRTDVERHPSTPPPLPLRAKSQ</sequence>
<feature type="region of interest" description="Disordered" evidence="1">
    <location>
        <begin position="65"/>
        <end position="107"/>
    </location>
</feature>
<gene>
    <name evidence="2" type="ORF">PSFLO_06092</name>
</gene>
<accession>A0A5C3F8N3</accession>
<feature type="region of interest" description="Disordered" evidence="1">
    <location>
        <begin position="247"/>
        <end position="279"/>
    </location>
</feature>
<keyword evidence="3" id="KW-1185">Reference proteome</keyword>
<feature type="compositionally biased region" description="Basic and acidic residues" evidence="1">
    <location>
        <begin position="252"/>
        <end position="266"/>
    </location>
</feature>
<proteinExistence type="predicted"/>
<dbReference type="EMBL" id="OOIP01000021">
    <property type="protein sequence ID" value="SPO40610.1"/>
    <property type="molecule type" value="Genomic_DNA"/>
</dbReference>
<feature type="region of interest" description="Disordered" evidence="1">
    <location>
        <begin position="21"/>
        <end position="44"/>
    </location>
</feature>
<protein>
    <submittedName>
        <fullName evidence="2">Uncharacterized protein</fullName>
    </submittedName>
</protein>
<dbReference type="AlphaFoldDB" id="A0A5C3F8N3"/>
<name>A0A5C3F8N3_9BASI</name>
<evidence type="ECO:0000313" key="3">
    <source>
        <dbReference type="Proteomes" id="UP000323386"/>
    </source>
</evidence>
<evidence type="ECO:0000313" key="2">
    <source>
        <dbReference type="EMBL" id="SPO40610.1"/>
    </source>
</evidence>
<dbReference type="Proteomes" id="UP000323386">
    <property type="component" value="Unassembled WGS sequence"/>
</dbReference>
<feature type="compositionally biased region" description="Basic residues" evidence="1">
    <location>
        <begin position="21"/>
        <end position="42"/>
    </location>
</feature>
<reference evidence="2 3" key="1">
    <citation type="submission" date="2018-03" db="EMBL/GenBank/DDBJ databases">
        <authorList>
            <person name="Guldener U."/>
        </authorList>
    </citation>
    <scope>NUCLEOTIDE SEQUENCE [LARGE SCALE GENOMIC DNA]</scope>
    <source>
        <strain evidence="2 3">DAOM196992</strain>
    </source>
</reference>
<evidence type="ECO:0000256" key="1">
    <source>
        <dbReference type="SAM" id="MobiDB-lite"/>
    </source>
</evidence>
<organism evidence="2 3">
    <name type="scientific">Pseudozyma flocculosa</name>
    <dbReference type="NCBI Taxonomy" id="84751"/>
    <lineage>
        <taxon>Eukaryota</taxon>
        <taxon>Fungi</taxon>
        <taxon>Dikarya</taxon>
        <taxon>Basidiomycota</taxon>
        <taxon>Ustilaginomycotina</taxon>
        <taxon>Ustilaginomycetes</taxon>
        <taxon>Ustilaginales</taxon>
        <taxon>Ustilaginaceae</taxon>
        <taxon>Pseudozyma</taxon>
    </lineage>
</organism>